<reference evidence="5 6" key="1">
    <citation type="journal article" date="2011" name="Proc. Natl. Acad. Sci. U.S.A.">
        <title>Genome and transcriptome analyses of the mountain pine beetle-fungal symbiont Grosmannia clavigera, a lodgepole pine pathogen.</title>
        <authorList>
            <person name="DiGuistini S."/>
            <person name="Wang Y."/>
            <person name="Liao N.Y."/>
            <person name="Taylor G."/>
            <person name="Tanguay P."/>
            <person name="Feau N."/>
            <person name="Henrissat B."/>
            <person name="Chan S.K."/>
            <person name="Hesse-Orce U."/>
            <person name="Alamouti S.M."/>
            <person name="Tsui C.K.M."/>
            <person name="Docking R.T."/>
            <person name="Levasseur A."/>
            <person name="Haridas S."/>
            <person name="Robertson G."/>
            <person name="Birol I."/>
            <person name="Holt R.A."/>
            <person name="Marra M.A."/>
            <person name="Hamelin R.C."/>
            <person name="Hirst M."/>
            <person name="Jones S.J.M."/>
            <person name="Bohlmann J."/>
            <person name="Breuil C."/>
        </authorList>
    </citation>
    <scope>NUCLEOTIDE SEQUENCE [LARGE SCALE GENOMIC DNA]</scope>
    <source>
        <strain evidence="6">kw1407 / UAMH 11150</strain>
    </source>
</reference>
<evidence type="ECO:0000313" key="5">
    <source>
        <dbReference type="EMBL" id="EFX01020.1"/>
    </source>
</evidence>
<dbReference type="GO" id="GO:0005778">
    <property type="term" value="C:peroxisomal membrane"/>
    <property type="evidence" value="ECO:0007669"/>
    <property type="project" value="UniProtKB-SubCell"/>
</dbReference>
<proteinExistence type="predicted"/>
<dbReference type="Pfam" id="PF05648">
    <property type="entry name" value="PEX11"/>
    <property type="match status" value="1"/>
</dbReference>
<sequence>MSLDHIIRFATDVVGLERILRFWQSVLMLTVSSPTLLGCLVAVLSPALGTATATATDPAKYGLVLAQYQHVFVGLRDQVNIVRRYFRIFRTAESFQMAHRLFGELLLLPNVAVAVKGPEKEAREATEDGEAKKTDEKSGSHQDHKCHSHTNRKSHESLRSVLPPWLSAFGRAFHGMHLLLELVTLPDNLNIDGLSAWGPETAGRLIIESQRFWFLSLACNLASGLLRLSRLTKELPLSEVPIEEPAQESPLPVGSDMIDDPAALSDDISREQARLRRIARAHLNQRRAWRRRLRARAAFIFRHALADGLDILLSGTNIGWLSLHPATAGAVMMTTSLLTGWDAWERCGTEVLKKSG</sequence>
<accession>F0XMJ9</accession>
<evidence type="ECO:0000256" key="3">
    <source>
        <dbReference type="ARBA" id="ARBA00046271"/>
    </source>
</evidence>
<evidence type="ECO:0000256" key="1">
    <source>
        <dbReference type="ARBA" id="ARBA00023136"/>
    </source>
</evidence>
<dbReference type="GO" id="GO:0016559">
    <property type="term" value="P:peroxisome fission"/>
    <property type="evidence" value="ECO:0007669"/>
    <property type="project" value="InterPro"/>
</dbReference>
<evidence type="ECO:0000313" key="6">
    <source>
        <dbReference type="Proteomes" id="UP000007796"/>
    </source>
</evidence>
<comment type="subcellular location">
    <subcellularLocation>
        <location evidence="3">Peroxisome membrane</location>
    </subcellularLocation>
</comment>
<gene>
    <name evidence="5" type="ORF">CMQ_5962</name>
</gene>
<evidence type="ECO:0008006" key="7">
    <source>
        <dbReference type="Google" id="ProtNLM"/>
    </source>
</evidence>
<dbReference type="AlphaFoldDB" id="F0XMJ9"/>
<dbReference type="InterPro" id="IPR008733">
    <property type="entry name" value="PEX11"/>
</dbReference>
<keyword evidence="6" id="KW-1185">Reference proteome</keyword>
<dbReference type="OrthoDB" id="3636394at2759"/>
<feature type="region of interest" description="Disordered" evidence="4">
    <location>
        <begin position="119"/>
        <end position="155"/>
    </location>
</feature>
<name>F0XMJ9_GROCL</name>
<dbReference type="GeneID" id="25979342"/>
<feature type="compositionally biased region" description="Basic and acidic residues" evidence="4">
    <location>
        <begin position="119"/>
        <end position="145"/>
    </location>
</feature>
<dbReference type="InParanoid" id="F0XMJ9"/>
<dbReference type="Proteomes" id="UP000007796">
    <property type="component" value="Unassembled WGS sequence"/>
</dbReference>
<organism evidence="6">
    <name type="scientific">Grosmannia clavigera (strain kw1407 / UAMH 11150)</name>
    <name type="common">Blue stain fungus</name>
    <name type="synonym">Graphiocladiella clavigera</name>
    <dbReference type="NCBI Taxonomy" id="655863"/>
    <lineage>
        <taxon>Eukaryota</taxon>
        <taxon>Fungi</taxon>
        <taxon>Dikarya</taxon>
        <taxon>Ascomycota</taxon>
        <taxon>Pezizomycotina</taxon>
        <taxon>Sordariomycetes</taxon>
        <taxon>Sordariomycetidae</taxon>
        <taxon>Ophiostomatales</taxon>
        <taxon>Ophiostomataceae</taxon>
        <taxon>Leptographium</taxon>
    </lineage>
</organism>
<keyword evidence="1" id="KW-0472">Membrane</keyword>
<dbReference type="HOGENOM" id="CLU_049216_1_0_1"/>
<dbReference type="EMBL" id="GL629794">
    <property type="protein sequence ID" value="EFX01020.1"/>
    <property type="molecule type" value="Genomic_DNA"/>
</dbReference>
<dbReference type="RefSeq" id="XP_014170502.1">
    <property type="nucleotide sequence ID" value="XM_014315027.1"/>
</dbReference>
<protein>
    <recommendedName>
        <fullName evidence="7">AoPex11B-like protein</fullName>
    </recommendedName>
</protein>
<evidence type="ECO:0000256" key="4">
    <source>
        <dbReference type="SAM" id="MobiDB-lite"/>
    </source>
</evidence>
<keyword evidence="2" id="KW-0576">Peroxisome</keyword>
<dbReference type="eggNOG" id="ENOG502SS81">
    <property type="taxonomic scope" value="Eukaryota"/>
</dbReference>
<evidence type="ECO:0000256" key="2">
    <source>
        <dbReference type="ARBA" id="ARBA00023140"/>
    </source>
</evidence>